<proteinExistence type="predicted"/>
<feature type="compositionally biased region" description="Basic and acidic residues" evidence="1">
    <location>
        <begin position="863"/>
        <end position="880"/>
    </location>
</feature>
<feature type="compositionally biased region" description="Polar residues" evidence="1">
    <location>
        <begin position="514"/>
        <end position="528"/>
    </location>
</feature>
<feature type="region of interest" description="Disordered" evidence="1">
    <location>
        <begin position="218"/>
        <end position="237"/>
    </location>
</feature>
<feature type="region of interest" description="Disordered" evidence="1">
    <location>
        <begin position="514"/>
        <end position="608"/>
    </location>
</feature>
<keyword evidence="3" id="KW-1185">Reference proteome</keyword>
<reference evidence="2" key="1">
    <citation type="journal article" date="2020" name="Stud. Mycol.">
        <title>101 Dothideomycetes genomes: a test case for predicting lifestyles and emergence of pathogens.</title>
        <authorList>
            <person name="Haridas S."/>
            <person name="Albert R."/>
            <person name="Binder M."/>
            <person name="Bloem J."/>
            <person name="Labutti K."/>
            <person name="Salamov A."/>
            <person name="Andreopoulos B."/>
            <person name="Baker S."/>
            <person name="Barry K."/>
            <person name="Bills G."/>
            <person name="Bluhm B."/>
            <person name="Cannon C."/>
            <person name="Castanera R."/>
            <person name="Culley D."/>
            <person name="Daum C."/>
            <person name="Ezra D."/>
            <person name="Gonzalez J."/>
            <person name="Henrissat B."/>
            <person name="Kuo A."/>
            <person name="Liang C."/>
            <person name="Lipzen A."/>
            <person name="Lutzoni F."/>
            <person name="Magnuson J."/>
            <person name="Mondo S."/>
            <person name="Nolan M."/>
            <person name="Ohm R."/>
            <person name="Pangilinan J."/>
            <person name="Park H.-J."/>
            <person name="Ramirez L."/>
            <person name="Alfaro M."/>
            <person name="Sun H."/>
            <person name="Tritt A."/>
            <person name="Yoshinaga Y."/>
            <person name="Zwiers L.-H."/>
            <person name="Turgeon B."/>
            <person name="Goodwin S."/>
            <person name="Spatafora J."/>
            <person name="Crous P."/>
            <person name="Grigoriev I."/>
        </authorList>
    </citation>
    <scope>NUCLEOTIDE SEQUENCE</scope>
    <source>
        <strain evidence="2">CBS 119925</strain>
    </source>
</reference>
<dbReference type="OrthoDB" id="3787206at2759"/>
<evidence type="ECO:0000256" key="1">
    <source>
        <dbReference type="SAM" id="MobiDB-lite"/>
    </source>
</evidence>
<evidence type="ECO:0000313" key="3">
    <source>
        <dbReference type="Proteomes" id="UP000799440"/>
    </source>
</evidence>
<dbReference type="EMBL" id="MU006617">
    <property type="protein sequence ID" value="KAF2741988.1"/>
    <property type="molecule type" value="Genomic_DNA"/>
</dbReference>
<dbReference type="Proteomes" id="UP000799440">
    <property type="component" value="Unassembled WGS sequence"/>
</dbReference>
<name>A0A6A6UUP4_9PLEO</name>
<evidence type="ECO:0000313" key="2">
    <source>
        <dbReference type="EMBL" id="KAF2741988.1"/>
    </source>
</evidence>
<accession>A0A6A6UUP4</accession>
<feature type="region of interest" description="Disordered" evidence="1">
    <location>
        <begin position="863"/>
        <end position="905"/>
    </location>
</feature>
<protein>
    <submittedName>
        <fullName evidence="2">Uncharacterized protein</fullName>
    </submittedName>
</protein>
<gene>
    <name evidence="2" type="ORF">M011DRAFT_482044</name>
</gene>
<feature type="compositionally biased region" description="Low complexity" evidence="1">
    <location>
        <begin position="576"/>
        <end position="587"/>
    </location>
</feature>
<feature type="compositionally biased region" description="Acidic residues" evidence="1">
    <location>
        <begin position="881"/>
        <end position="897"/>
    </location>
</feature>
<feature type="region of interest" description="Disordered" evidence="1">
    <location>
        <begin position="410"/>
        <end position="445"/>
    </location>
</feature>
<sequence length="905" mass="99858">MAAHGRVLDLFDEASFPRLRDVTGNIRDFPELVPYEEYRCPIRLYKMDSDHNHFQDHLQHRTDLYAHQLRQELWTWLVQWKLDTDVDNVRLEPRLQSRNPTLWTQDDQNALSKSLARDEDRLGRLPPKGLRNTYLDDDLKREEPVMRVMLQIVQTDAQLVPNFIDLLYQVIDWLGGDGCAARCALNNEIPTLAEFEQRPDHLLNHSVFTTTTPSTKSSYHETSFGLHPPASQHEARHGNIPANLDKKKRYLAACFRARHRAIEALQGAGMTIEQIRNYTAFQTEHPLRTPKQGRDGRDGLGPFLRDMIMTEQGPFARSSAVRSAARPGVRFAAVQHETDAPCHPSVCSTGRGQLRLNMVPPHLYTRLRSTLFRTEYGLGTFGQGITRIRGAASAAGYSAHTVAVREDTLRKDTSCEADVPYSSSGEDSDGPPEVIGSIPPGPLQLPISTRAHGPLRTVGQMWNSLSMAPQQGQAHFQPSVQGWLSNPPARVVPDRLQIHVPPPASTLAFPQTIPSVHPTAQGQFQPANPSWGLPHGGNQSHVHAPASAQGAPGNHQPMRHLGSGHHYGPAQGGGSSLPFSMFPSSSSIHTQARAAPLGGSTDRPPGGILSQFHALLQKASGGTLAAQSQNGLPPLASPTQLTPGLESLHFATSPVTPTAPTPSLPVLNPNLIPVTPQEAIDRLTSLGGPLPRTANNAIPVLLYFPAIVKPQISSQFDECTDAVMLGYLQPGATGIEFTRAVFFPISIDGEIRSCMRAGFVTLEYYLPGRATQGNWKGKMKMKADISGHGKVYEKLAMAHGLMTACEDREEDVTKRWRVTSGRVVNGCRGAVWEGWGLRVDRMLTLSAEEREGACVKVRVGGMEDRRERELREEQKRREKELLEEEDDEDEEDDEEGQEFGGVNVL</sequence>
<organism evidence="2 3">
    <name type="scientific">Sporormia fimetaria CBS 119925</name>
    <dbReference type="NCBI Taxonomy" id="1340428"/>
    <lineage>
        <taxon>Eukaryota</taxon>
        <taxon>Fungi</taxon>
        <taxon>Dikarya</taxon>
        <taxon>Ascomycota</taxon>
        <taxon>Pezizomycotina</taxon>
        <taxon>Dothideomycetes</taxon>
        <taxon>Pleosporomycetidae</taxon>
        <taxon>Pleosporales</taxon>
        <taxon>Sporormiaceae</taxon>
        <taxon>Sporormia</taxon>
    </lineage>
</organism>
<dbReference type="AlphaFoldDB" id="A0A6A6UUP4"/>